<evidence type="ECO:0000313" key="3">
    <source>
        <dbReference type="Proteomes" id="UP001204798"/>
    </source>
</evidence>
<dbReference type="CDD" id="cd09874">
    <property type="entry name" value="PIN_MT3492-like"/>
    <property type="match status" value="1"/>
</dbReference>
<keyword evidence="3" id="KW-1185">Reference proteome</keyword>
<dbReference type="InterPro" id="IPR002716">
    <property type="entry name" value="PIN_dom"/>
</dbReference>
<evidence type="ECO:0000313" key="2">
    <source>
        <dbReference type="EMBL" id="MCS3920782.1"/>
    </source>
</evidence>
<dbReference type="Pfam" id="PF01850">
    <property type="entry name" value="PIN"/>
    <property type="match status" value="1"/>
</dbReference>
<gene>
    <name evidence="2" type="ORF">M2350_003219</name>
</gene>
<dbReference type="RefSeq" id="WP_259100928.1">
    <property type="nucleotide sequence ID" value="NZ_CP130454.1"/>
</dbReference>
<organism evidence="2 3">
    <name type="scientific">Candidatus Fervidibacter sacchari</name>
    <dbReference type="NCBI Taxonomy" id="1448929"/>
    <lineage>
        <taxon>Bacteria</taxon>
        <taxon>Candidatus Fervidibacterota</taxon>
        <taxon>Candidatus Fervidibacter</taxon>
    </lineage>
</organism>
<name>A0ABT2ES35_9BACT</name>
<feature type="domain" description="PIN" evidence="1">
    <location>
        <begin position="5"/>
        <end position="136"/>
    </location>
</feature>
<protein>
    <submittedName>
        <fullName evidence="2">Nucleic acid-binding protein</fullName>
    </submittedName>
</protein>
<reference evidence="2 3" key="1">
    <citation type="submission" date="2022-08" db="EMBL/GenBank/DDBJ databases">
        <title>Bacterial and archaeal communities from various locations to study Microbial Dark Matter (Phase II).</title>
        <authorList>
            <person name="Stepanauskas R."/>
        </authorList>
    </citation>
    <scope>NUCLEOTIDE SEQUENCE [LARGE SCALE GENOMIC DNA]</scope>
    <source>
        <strain evidence="2 3">PD1</strain>
    </source>
</reference>
<sequence length="154" mass="17279">MADYFCDSSGVVKRYALEAGTDWVRQICDPSQQNEIWVSIITGVEVVAAIWGKVREGSLSPLTAAKIVHEFKEHFRHQYRIVEVHEEIVEEAMALVEKYGLRGYDAVQLASAKWLNQRFLEVGLLSLIFVSADEDLLAAAQAEGLVTENPNLKE</sequence>
<comment type="caution">
    <text evidence="2">The sequence shown here is derived from an EMBL/GenBank/DDBJ whole genome shotgun (WGS) entry which is preliminary data.</text>
</comment>
<accession>A0ABT2ES35</accession>
<proteinExistence type="predicted"/>
<dbReference type="Gene3D" id="3.40.50.1010">
    <property type="entry name" value="5'-nuclease"/>
    <property type="match status" value="1"/>
</dbReference>
<dbReference type="Proteomes" id="UP001204798">
    <property type="component" value="Unassembled WGS sequence"/>
</dbReference>
<evidence type="ECO:0000259" key="1">
    <source>
        <dbReference type="Pfam" id="PF01850"/>
    </source>
</evidence>
<dbReference type="InterPro" id="IPR029060">
    <property type="entry name" value="PIN-like_dom_sf"/>
</dbReference>
<dbReference type="EMBL" id="JANUCP010000007">
    <property type="protein sequence ID" value="MCS3920782.1"/>
    <property type="molecule type" value="Genomic_DNA"/>
</dbReference>
<dbReference type="SUPFAM" id="SSF88723">
    <property type="entry name" value="PIN domain-like"/>
    <property type="match status" value="1"/>
</dbReference>